<dbReference type="PROSITE" id="PS51762">
    <property type="entry name" value="GH16_2"/>
    <property type="match status" value="1"/>
</dbReference>
<evidence type="ECO:0000256" key="4">
    <source>
        <dbReference type="ARBA" id="ARBA00023295"/>
    </source>
</evidence>
<evidence type="ECO:0000313" key="7">
    <source>
        <dbReference type="EMBL" id="PWJ39307.1"/>
    </source>
</evidence>
<feature type="active site" description="Nucleophile" evidence="5">
    <location>
        <position position="156"/>
    </location>
</feature>
<organism evidence="7 8">
    <name type="scientific">Sediminitomix flava</name>
    <dbReference type="NCBI Taxonomy" id="379075"/>
    <lineage>
        <taxon>Bacteria</taxon>
        <taxon>Pseudomonadati</taxon>
        <taxon>Bacteroidota</taxon>
        <taxon>Cytophagia</taxon>
        <taxon>Cytophagales</taxon>
        <taxon>Flammeovirgaceae</taxon>
        <taxon>Sediminitomix</taxon>
    </lineage>
</organism>
<sequence>MHKLYILLICVFFSQGCKEAIRPSFNDGEDPKPKHKEWVLVDKLSDEFDGVALDESKWKNTEPKGWIGRPPGIFKKDVVSLDQGSLRLTNYQLSSPEQIREDIFTHAGGYVGSQHPVTVGHYIECRMKANKTFMSSTFWLINNTRDGENCDKRTAELDIQECVGIVTNPQKWAQNKFRQMGSNTHSRNTQCPETPVGSWGNHTDIGGLAFEDFHIYAAWWKSKSEILFFLDGKHVYTVHPEADFDLPMYLRMVTETYNWNPVPEDGGMTGSEEDRTTSYDWVRTWKLEDV</sequence>
<accession>A0A315Z617</accession>
<dbReference type="SUPFAM" id="SSF49899">
    <property type="entry name" value="Concanavalin A-like lectins/glucanases"/>
    <property type="match status" value="1"/>
</dbReference>
<keyword evidence="4" id="KW-0326">Glycosidase</keyword>
<keyword evidence="2" id="KW-0732">Signal</keyword>
<evidence type="ECO:0000256" key="2">
    <source>
        <dbReference type="ARBA" id="ARBA00022729"/>
    </source>
</evidence>
<evidence type="ECO:0000313" key="8">
    <source>
        <dbReference type="Proteomes" id="UP000245535"/>
    </source>
</evidence>
<dbReference type="RefSeq" id="WP_109621229.1">
    <property type="nucleotide sequence ID" value="NZ_QGDO01000006.1"/>
</dbReference>
<gene>
    <name evidence="7" type="ORF">BC781_106208</name>
</gene>
<reference evidence="7 8" key="1">
    <citation type="submission" date="2018-03" db="EMBL/GenBank/DDBJ databases">
        <title>Genomic Encyclopedia of Archaeal and Bacterial Type Strains, Phase II (KMG-II): from individual species to whole genera.</title>
        <authorList>
            <person name="Goeker M."/>
        </authorList>
    </citation>
    <scope>NUCLEOTIDE SEQUENCE [LARGE SCALE GENOMIC DNA]</scope>
    <source>
        <strain evidence="7 8">DSM 28229</strain>
    </source>
</reference>
<evidence type="ECO:0000259" key="6">
    <source>
        <dbReference type="PROSITE" id="PS51762"/>
    </source>
</evidence>
<dbReference type="Gene3D" id="2.60.120.200">
    <property type="match status" value="1"/>
</dbReference>
<keyword evidence="8" id="KW-1185">Reference proteome</keyword>
<evidence type="ECO:0000256" key="1">
    <source>
        <dbReference type="ARBA" id="ARBA00006865"/>
    </source>
</evidence>
<keyword evidence="3 7" id="KW-0378">Hydrolase</keyword>
<dbReference type="GO" id="GO:0033916">
    <property type="term" value="F:beta-agarase activity"/>
    <property type="evidence" value="ECO:0007669"/>
    <property type="project" value="InterPro"/>
</dbReference>
<dbReference type="Pfam" id="PF00722">
    <property type="entry name" value="Glyco_hydro_16"/>
    <property type="match status" value="1"/>
</dbReference>
<protein>
    <submittedName>
        <fullName evidence="7">Glycosyl hydrolase family 16</fullName>
    </submittedName>
</protein>
<dbReference type="PROSITE" id="PS51257">
    <property type="entry name" value="PROKAR_LIPOPROTEIN"/>
    <property type="match status" value="1"/>
</dbReference>
<dbReference type="InterPro" id="IPR000757">
    <property type="entry name" value="Beta-glucanase-like"/>
</dbReference>
<dbReference type="InterPro" id="IPR013320">
    <property type="entry name" value="ConA-like_dom_sf"/>
</dbReference>
<evidence type="ECO:0000256" key="3">
    <source>
        <dbReference type="ARBA" id="ARBA00022801"/>
    </source>
</evidence>
<dbReference type="AlphaFoldDB" id="A0A315Z617"/>
<comment type="similarity">
    <text evidence="1">Belongs to the glycosyl hydrolase 16 family.</text>
</comment>
<name>A0A315Z617_SEDFL</name>
<dbReference type="InterPro" id="IPR016287">
    <property type="entry name" value="Beta_agarase"/>
</dbReference>
<proteinExistence type="inferred from homology"/>
<dbReference type="Proteomes" id="UP000245535">
    <property type="component" value="Unassembled WGS sequence"/>
</dbReference>
<evidence type="ECO:0000256" key="5">
    <source>
        <dbReference type="PIRSR" id="PIRSR001097-50"/>
    </source>
</evidence>
<comment type="caution">
    <text evidence="7">The sequence shown here is derived from an EMBL/GenBank/DDBJ whole genome shotgun (WGS) entry which is preliminary data.</text>
</comment>
<dbReference type="GO" id="GO:0005975">
    <property type="term" value="P:carbohydrate metabolic process"/>
    <property type="evidence" value="ECO:0007669"/>
    <property type="project" value="InterPro"/>
</dbReference>
<dbReference type="PIRSF" id="PIRSF001097">
    <property type="entry name" value="Agarase"/>
    <property type="match status" value="1"/>
</dbReference>
<feature type="active site" description="Proton donor" evidence="5">
    <location>
        <position position="161"/>
    </location>
</feature>
<feature type="domain" description="GH16" evidence="6">
    <location>
        <begin position="23"/>
        <end position="290"/>
    </location>
</feature>
<dbReference type="EMBL" id="QGDO01000006">
    <property type="protein sequence ID" value="PWJ39307.1"/>
    <property type="molecule type" value="Genomic_DNA"/>
</dbReference>
<dbReference type="OrthoDB" id="1421570at2"/>